<comment type="caution">
    <text evidence="2">The sequence shown here is derived from an EMBL/GenBank/DDBJ whole genome shotgun (WGS) entry which is preliminary data.</text>
</comment>
<sequence length="72" mass="8052">MTTKGKFSEAIDGFRNILISIPLLVVESNEEEAESKSLIGVCKEYIVGLSMELVRKAMPKEELADQFIFSDI</sequence>
<dbReference type="AlphaFoldDB" id="A0A448X4E3"/>
<dbReference type="EMBL" id="CAAALY010089922">
    <property type="protein sequence ID" value="VEL27788.1"/>
    <property type="molecule type" value="Genomic_DNA"/>
</dbReference>
<protein>
    <recommendedName>
        <fullName evidence="1">Coatomer alpha subunit C-terminal domain-containing protein</fullName>
    </recommendedName>
</protein>
<dbReference type="Proteomes" id="UP000784294">
    <property type="component" value="Unassembled WGS sequence"/>
</dbReference>
<feature type="domain" description="Coatomer alpha subunit C-terminal" evidence="1">
    <location>
        <begin position="1"/>
        <end position="66"/>
    </location>
</feature>
<dbReference type="OrthoDB" id="10261470at2759"/>
<proteinExistence type="predicted"/>
<accession>A0A448X4E3</accession>
<dbReference type="InterPro" id="IPR010714">
    <property type="entry name" value="Coatomer_asu_C"/>
</dbReference>
<reference evidence="2" key="1">
    <citation type="submission" date="2018-11" db="EMBL/GenBank/DDBJ databases">
        <authorList>
            <consortium name="Pathogen Informatics"/>
        </authorList>
    </citation>
    <scope>NUCLEOTIDE SEQUENCE</scope>
</reference>
<dbReference type="GO" id="GO:0030126">
    <property type="term" value="C:COPI vesicle coat"/>
    <property type="evidence" value="ECO:0007669"/>
    <property type="project" value="InterPro"/>
</dbReference>
<dbReference type="GO" id="GO:0005198">
    <property type="term" value="F:structural molecule activity"/>
    <property type="evidence" value="ECO:0007669"/>
    <property type="project" value="InterPro"/>
</dbReference>
<keyword evidence="3" id="KW-1185">Reference proteome</keyword>
<evidence type="ECO:0000259" key="1">
    <source>
        <dbReference type="Pfam" id="PF06957"/>
    </source>
</evidence>
<gene>
    <name evidence="2" type="ORF">PXEA_LOCUS21228</name>
</gene>
<evidence type="ECO:0000313" key="2">
    <source>
        <dbReference type="EMBL" id="VEL27788.1"/>
    </source>
</evidence>
<evidence type="ECO:0000313" key="3">
    <source>
        <dbReference type="Proteomes" id="UP000784294"/>
    </source>
</evidence>
<organism evidence="2 3">
    <name type="scientific">Protopolystoma xenopodis</name>
    <dbReference type="NCBI Taxonomy" id="117903"/>
    <lineage>
        <taxon>Eukaryota</taxon>
        <taxon>Metazoa</taxon>
        <taxon>Spiralia</taxon>
        <taxon>Lophotrochozoa</taxon>
        <taxon>Platyhelminthes</taxon>
        <taxon>Monogenea</taxon>
        <taxon>Polyopisthocotylea</taxon>
        <taxon>Polystomatidea</taxon>
        <taxon>Polystomatidae</taxon>
        <taxon>Protopolystoma</taxon>
    </lineage>
</organism>
<dbReference type="GO" id="GO:0006886">
    <property type="term" value="P:intracellular protein transport"/>
    <property type="evidence" value="ECO:0007669"/>
    <property type="project" value="InterPro"/>
</dbReference>
<dbReference type="GO" id="GO:0016192">
    <property type="term" value="P:vesicle-mediated transport"/>
    <property type="evidence" value="ECO:0007669"/>
    <property type="project" value="InterPro"/>
</dbReference>
<name>A0A448X4E3_9PLAT</name>
<dbReference type="Pfam" id="PF06957">
    <property type="entry name" value="COPI_C"/>
    <property type="match status" value="1"/>
</dbReference>